<comment type="caution">
    <text evidence="1">The sequence shown here is derived from an EMBL/GenBank/DDBJ whole genome shotgun (WGS) entry which is preliminary data.</text>
</comment>
<sequence>MARFFRYLTLLIAVLLYAGGCSREMMRWYYQTGIVPDDYRYGDLYRLSGLPQFKEPQPPCPPTSARPQAGADSTHLYIIGDSFTEAQRISRQDFPVGYYHYTHWEKQNQVQPDPGRRNVLLLETVERHFREHFSRPVNNLVVVTDTSRPLPPPAAPSWHQQLSALIKSTGLEERLETILFSHDLFLWFKEQKASLNFRLFDRWDPKVGVSRNRQHVFVGLDTDTATISSSFTPLPATELDALVDSLNRVYDRYRALGFNEVYLSIIPNKASVLDPGQGPYNHLIERVQRHPKRRIPIIDIYSVYTRSREPVYAVGDSHWNCTGRALWLREVTKRLAGPLYGPANNG</sequence>
<protein>
    <recommendedName>
        <fullName evidence="3">SGNH hydrolase-like domain-containing protein, acetyltransferase AlgX</fullName>
    </recommendedName>
</protein>
<accession>A0ABP8KZL4</accession>
<evidence type="ECO:0000313" key="1">
    <source>
        <dbReference type="EMBL" id="GAA4419662.1"/>
    </source>
</evidence>
<evidence type="ECO:0008006" key="3">
    <source>
        <dbReference type="Google" id="ProtNLM"/>
    </source>
</evidence>
<organism evidence="1 2">
    <name type="scientific">Nibrella viscosa</name>
    <dbReference type="NCBI Taxonomy" id="1084524"/>
    <lineage>
        <taxon>Bacteria</taxon>
        <taxon>Pseudomonadati</taxon>
        <taxon>Bacteroidota</taxon>
        <taxon>Cytophagia</taxon>
        <taxon>Cytophagales</taxon>
        <taxon>Spirosomataceae</taxon>
        <taxon>Nibrella</taxon>
    </lineage>
</organism>
<dbReference type="EMBL" id="BAABHB010000019">
    <property type="protein sequence ID" value="GAA4419662.1"/>
    <property type="molecule type" value="Genomic_DNA"/>
</dbReference>
<dbReference type="Proteomes" id="UP001500936">
    <property type="component" value="Unassembled WGS sequence"/>
</dbReference>
<dbReference type="RefSeq" id="WP_345271197.1">
    <property type="nucleotide sequence ID" value="NZ_BAABHB010000019.1"/>
</dbReference>
<gene>
    <name evidence="1" type="ORF">GCM10023187_54190</name>
</gene>
<proteinExistence type="predicted"/>
<evidence type="ECO:0000313" key="2">
    <source>
        <dbReference type="Proteomes" id="UP001500936"/>
    </source>
</evidence>
<reference evidence="2" key="1">
    <citation type="journal article" date="2019" name="Int. J. Syst. Evol. Microbiol.">
        <title>The Global Catalogue of Microorganisms (GCM) 10K type strain sequencing project: providing services to taxonomists for standard genome sequencing and annotation.</title>
        <authorList>
            <consortium name="The Broad Institute Genomics Platform"/>
            <consortium name="The Broad Institute Genome Sequencing Center for Infectious Disease"/>
            <person name="Wu L."/>
            <person name="Ma J."/>
        </authorList>
    </citation>
    <scope>NUCLEOTIDE SEQUENCE [LARGE SCALE GENOMIC DNA]</scope>
    <source>
        <strain evidence="2">JCM 17925</strain>
    </source>
</reference>
<keyword evidence="2" id="KW-1185">Reference proteome</keyword>
<name>A0ABP8KZL4_9BACT</name>